<proteinExistence type="predicted"/>
<protein>
    <submittedName>
        <fullName evidence="1">Uncharacterized protein</fullName>
    </submittedName>
</protein>
<gene>
    <name evidence="1" type="ORF">GDO81_007588</name>
</gene>
<dbReference type="AlphaFoldDB" id="A0AAV7C867"/>
<accession>A0AAV7C867</accession>
<reference evidence="1" key="1">
    <citation type="thesis" date="2020" institute="ProQuest LLC" country="789 East Eisenhower Parkway, Ann Arbor, MI, USA">
        <title>Comparative Genomics and Chromosome Evolution.</title>
        <authorList>
            <person name="Mudd A.B."/>
        </authorList>
    </citation>
    <scope>NUCLEOTIDE SEQUENCE</scope>
    <source>
        <strain evidence="1">237g6f4</strain>
        <tissue evidence="1">Blood</tissue>
    </source>
</reference>
<organism evidence="1 2">
    <name type="scientific">Engystomops pustulosus</name>
    <name type="common">Tungara frog</name>
    <name type="synonym">Physalaemus pustulosus</name>
    <dbReference type="NCBI Taxonomy" id="76066"/>
    <lineage>
        <taxon>Eukaryota</taxon>
        <taxon>Metazoa</taxon>
        <taxon>Chordata</taxon>
        <taxon>Craniata</taxon>
        <taxon>Vertebrata</taxon>
        <taxon>Euteleostomi</taxon>
        <taxon>Amphibia</taxon>
        <taxon>Batrachia</taxon>
        <taxon>Anura</taxon>
        <taxon>Neobatrachia</taxon>
        <taxon>Hyloidea</taxon>
        <taxon>Leptodactylidae</taxon>
        <taxon>Leiuperinae</taxon>
        <taxon>Engystomops</taxon>
    </lineage>
</organism>
<comment type="caution">
    <text evidence="1">The sequence shown here is derived from an EMBL/GenBank/DDBJ whole genome shotgun (WGS) entry which is preliminary data.</text>
</comment>
<sequence>MAAPYISTINREQLQPLQRTITAAPMKKQLFCFPLRLITRECLPAAMNIIQCHNQNVWYFCFESHHFRVWGTCRYSYDVWIDKR</sequence>
<dbReference type="Proteomes" id="UP000824782">
    <property type="component" value="Unassembled WGS sequence"/>
</dbReference>
<name>A0AAV7C867_ENGPU</name>
<dbReference type="EMBL" id="WNYA01000003">
    <property type="protein sequence ID" value="KAG8581209.1"/>
    <property type="molecule type" value="Genomic_DNA"/>
</dbReference>
<keyword evidence="2" id="KW-1185">Reference proteome</keyword>
<evidence type="ECO:0000313" key="1">
    <source>
        <dbReference type="EMBL" id="KAG8581209.1"/>
    </source>
</evidence>
<evidence type="ECO:0000313" key="2">
    <source>
        <dbReference type="Proteomes" id="UP000824782"/>
    </source>
</evidence>